<feature type="compositionally biased region" description="Polar residues" evidence="5">
    <location>
        <begin position="103"/>
        <end position="113"/>
    </location>
</feature>
<dbReference type="AlphaFoldDB" id="A0A5C3LDU3"/>
<dbReference type="PANTHER" id="PTHR24171">
    <property type="entry name" value="ANKYRIN REPEAT DOMAIN-CONTAINING PROTEIN 39-RELATED"/>
    <property type="match status" value="1"/>
</dbReference>
<feature type="zinc finger region" description="C3H1-type" evidence="4">
    <location>
        <begin position="169"/>
        <end position="194"/>
    </location>
</feature>
<evidence type="ECO:0000256" key="2">
    <source>
        <dbReference type="ARBA" id="ARBA00023043"/>
    </source>
</evidence>
<keyword evidence="2 3" id="KW-0040">ANK repeat</keyword>
<protein>
    <recommendedName>
        <fullName evidence="6">C3H1-type domain-containing protein</fullName>
    </recommendedName>
</protein>
<proteinExistence type="predicted"/>
<evidence type="ECO:0000313" key="8">
    <source>
        <dbReference type="Proteomes" id="UP000307440"/>
    </source>
</evidence>
<keyword evidence="4" id="KW-0862">Zinc</keyword>
<name>A0A5C3LDU3_COPMA</name>
<dbReference type="SUPFAM" id="SSF48403">
    <property type="entry name" value="Ankyrin repeat"/>
    <property type="match status" value="1"/>
</dbReference>
<evidence type="ECO:0000259" key="6">
    <source>
        <dbReference type="PROSITE" id="PS50103"/>
    </source>
</evidence>
<dbReference type="GO" id="GO:0010468">
    <property type="term" value="P:regulation of gene expression"/>
    <property type="evidence" value="ECO:0007669"/>
    <property type="project" value="UniProtKB-ARBA"/>
</dbReference>
<evidence type="ECO:0000256" key="1">
    <source>
        <dbReference type="ARBA" id="ARBA00022737"/>
    </source>
</evidence>
<feature type="region of interest" description="Disordered" evidence="5">
    <location>
        <begin position="91"/>
        <end position="165"/>
    </location>
</feature>
<gene>
    <name evidence="7" type="ORF">FA15DRAFT_34798</name>
</gene>
<dbReference type="SMART" id="SM00356">
    <property type="entry name" value="ZnF_C3H1"/>
    <property type="match status" value="2"/>
</dbReference>
<dbReference type="GO" id="GO:0008270">
    <property type="term" value="F:zinc ion binding"/>
    <property type="evidence" value="ECO:0007669"/>
    <property type="project" value="UniProtKB-KW"/>
</dbReference>
<dbReference type="Gene3D" id="4.10.1000.10">
    <property type="entry name" value="Zinc finger, CCCH-type"/>
    <property type="match status" value="1"/>
</dbReference>
<evidence type="ECO:0000256" key="4">
    <source>
        <dbReference type="PROSITE-ProRule" id="PRU00723"/>
    </source>
</evidence>
<feature type="compositionally biased region" description="Low complexity" evidence="5">
    <location>
        <begin position="588"/>
        <end position="610"/>
    </location>
</feature>
<feature type="compositionally biased region" description="Polar residues" evidence="5">
    <location>
        <begin position="455"/>
        <end position="469"/>
    </location>
</feature>
<dbReference type="InterPro" id="IPR036770">
    <property type="entry name" value="Ankyrin_rpt-contain_sf"/>
</dbReference>
<dbReference type="Gene3D" id="1.25.40.20">
    <property type="entry name" value="Ankyrin repeat-containing domain"/>
    <property type="match status" value="1"/>
</dbReference>
<feature type="region of interest" description="Disordered" evidence="5">
    <location>
        <begin position="220"/>
        <end position="286"/>
    </location>
</feature>
<feature type="domain" description="C3H1-type" evidence="6">
    <location>
        <begin position="385"/>
        <end position="412"/>
    </location>
</feature>
<dbReference type="InterPro" id="IPR000571">
    <property type="entry name" value="Znf_CCCH"/>
</dbReference>
<dbReference type="STRING" id="230819.A0A5C3LDU3"/>
<evidence type="ECO:0000256" key="3">
    <source>
        <dbReference type="PROSITE-ProRule" id="PRU00023"/>
    </source>
</evidence>
<feature type="domain" description="C3H1-type" evidence="6">
    <location>
        <begin position="169"/>
        <end position="194"/>
    </location>
</feature>
<dbReference type="Proteomes" id="UP000307440">
    <property type="component" value="Unassembled WGS sequence"/>
</dbReference>
<dbReference type="PROSITE" id="PS50088">
    <property type="entry name" value="ANK_REPEAT"/>
    <property type="match status" value="1"/>
</dbReference>
<dbReference type="EMBL" id="ML210146">
    <property type="protein sequence ID" value="TFK30842.1"/>
    <property type="molecule type" value="Genomic_DNA"/>
</dbReference>
<sequence length="634" mass="66409">MVSALWKACSDGDLDTVLALLNNASDVDIELKDHTGATPLIEAVKNGHVEVVKVLLSKGADTSNASSQGRPEHYTSDPVILDLLKSVPPQNLANNNEAFNDNGYGQTHASNDYSAPPPPPPGAYAYYPTINPSLPTMPDGGGYYPPLPPQPTENGSAPNGVGHLPPPDIARMIPCRYYPACRYGPQCMFAHPQFYPQPGATRLTPTPHYDMPPGHYFYPPPPPPPFQQPNGAPITPLSPPPPHSMHHGRSPSEIVSPSAGHFVNGAPPPAPYSQLSPGAYPPHMGQVPVPMSGLPPMHMQHPMQLPPGPQSPGAIYQNGPPIPHYPPPDVAGHYMPPPGSAVYTEIDPSGAPAGANGHADGYGPQGNPREVNGHRRGVGRRGSFAGKKPACLFFPAGRCKNGDDCRFPHVLESNPTPNHVQPFYPQRGGAPRPARNHHNQQNGGPGVGAIDQKMANLSIQNGGPRSSNGDLPKGEFNNRPRYQPGPKHHQGNGHPNGGKRTGPALRPQRVPSADDFPVLPGTVTPPRVNGVNGHSHSGPTAADILRAPAPQAARKTESEDGVTIVATPRGPSPDATRTSEGNVEPAKVDPAPQAPAVQVQVDQTPQPQAAQKLPVSFAAAAAASAAAAAVSASA</sequence>
<keyword evidence="4" id="KW-0479">Metal-binding</keyword>
<organism evidence="7 8">
    <name type="scientific">Coprinopsis marcescibilis</name>
    <name type="common">Agaric fungus</name>
    <name type="synonym">Psathyrella marcescibilis</name>
    <dbReference type="NCBI Taxonomy" id="230819"/>
    <lineage>
        <taxon>Eukaryota</taxon>
        <taxon>Fungi</taxon>
        <taxon>Dikarya</taxon>
        <taxon>Basidiomycota</taxon>
        <taxon>Agaricomycotina</taxon>
        <taxon>Agaricomycetes</taxon>
        <taxon>Agaricomycetidae</taxon>
        <taxon>Agaricales</taxon>
        <taxon>Agaricineae</taxon>
        <taxon>Psathyrellaceae</taxon>
        <taxon>Coprinopsis</taxon>
    </lineage>
</organism>
<accession>A0A5C3LDU3</accession>
<feature type="region of interest" description="Disordered" evidence="5">
    <location>
        <begin position="413"/>
        <end position="610"/>
    </location>
</feature>
<evidence type="ECO:0000256" key="5">
    <source>
        <dbReference type="SAM" id="MobiDB-lite"/>
    </source>
</evidence>
<keyword evidence="8" id="KW-1185">Reference proteome</keyword>
<keyword evidence="1" id="KW-0677">Repeat</keyword>
<feature type="compositionally biased region" description="Low complexity" evidence="5">
    <location>
        <begin position="91"/>
        <end position="102"/>
    </location>
</feature>
<dbReference type="InterPro" id="IPR002110">
    <property type="entry name" value="Ankyrin_rpt"/>
</dbReference>
<dbReference type="Pfam" id="PF14608">
    <property type="entry name" value="zf-CCCH_2"/>
    <property type="match status" value="2"/>
</dbReference>
<feature type="region of interest" description="Disordered" evidence="5">
    <location>
        <begin position="347"/>
        <end position="382"/>
    </location>
</feature>
<feature type="zinc finger region" description="C3H1-type" evidence="4">
    <location>
        <begin position="385"/>
        <end position="412"/>
    </location>
</feature>
<evidence type="ECO:0000313" key="7">
    <source>
        <dbReference type="EMBL" id="TFK30842.1"/>
    </source>
</evidence>
<dbReference type="PROSITE" id="PS50103">
    <property type="entry name" value="ZF_C3H1"/>
    <property type="match status" value="2"/>
</dbReference>
<dbReference type="SMART" id="SM00248">
    <property type="entry name" value="ANK"/>
    <property type="match status" value="2"/>
</dbReference>
<dbReference type="OrthoDB" id="20872at2759"/>
<reference evidence="7 8" key="1">
    <citation type="journal article" date="2019" name="Nat. Ecol. Evol.">
        <title>Megaphylogeny resolves global patterns of mushroom evolution.</title>
        <authorList>
            <person name="Varga T."/>
            <person name="Krizsan K."/>
            <person name="Foldi C."/>
            <person name="Dima B."/>
            <person name="Sanchez-Garcia M."/>
            <person name="Sanchez-Ramirez S."/>
            <person name="Szollosi G.J."/>
            <person name="Szarkandi J.G."/>
            <person name="Papp V."/>
            <person name="Albert L."/>
            <person name="Andreopoulos W."/>
            <person name="Angelini C."/>
            <person name="Antonin V."/>
            <person name="Barry K.W."/>
            <person name="Bougher N.L."/>
            <person name="Buchanan P."/>
            <person name="Buyck B."/>
            <person name="Bense V."/>
            <person name="Catcheside P."/>
            <person name="Chovatia M."/>
            <person name="Cooper J."/>
            <person name="Damon W."/>
            <person name="Desjardin D."/>
            <person name="Finy P."/>
            <person name="Geml J."/>
            <person name="Haridas S."/>
            <person name="Hughes K."/>
            <person name="Justo A."/>
            <person name="Karasinski D."/>
            <person name="Kautmanova I."/>
            <person name="Kiss B."/>
            <person name="Kocsube S."/>
            <person name="Kotiranta H."/>
            <person name="LaButti K.M."/>
            <person name="Lechner B.E."/>
            <person name="Liimatainen K."/>
            <person name="Lipzen A."/>
            <person name="Lukacs Z."/>
            <person name="Mihaltcheva S."/>
            <person name="Morgado L.N."/>
            <person name="Niskanen T."/>
            <person name="Noordeloos M.E."/>
            <person name="Ohm R.A."/>
            <person name="Ortiz-Santana B."/>
            <person name="Ovrebo C."/>
            <person name="Racz N."/>
            <person name="Riley R."/>
            <person name="Savchenko A."/>
            <person name="Shiryaev A."/>
            <person name="Soop K."/>
            <person name="Spirin V."/>
            <person name="Szebenyi C."/>
            <person name="Tomsovsky M."/>
            <person name="Tulloss R.E."/>
            <person name="Uehling J."/>
            <person name="Grigoriev I.V."/>
            <person name="Vagvolgyi C."/>
            <person name="Papp T."/>
            <person name="Martin F.M."/>
            <person name="Miettinen O."/>
            <person name="Hibbett D.S."/>
            <person name="Nagy L.G."/>
        </authorList>
    </citation>
    <scope>NUCLEOTIDE SEQUENCE [LARGE SCALE GENOMIC DNA]</scope>
    <source>
        <strain evidence="7 8">CBS 121175</strain>
    </source>
</reference>
<dbReference type="Pfam" id="PF12796">
    <property type="entry name" value="Ank_2"/>
    <property type="match status" value="1"/>
</dbReference>
<keyword evidence="4" id="KW-0863">Zinc-finger</keyword>
<dbReference type="PROSITE" id="PS50297">
    <property type="entry name" value="ANK_REP_REGION"/>
    <property type="match status" value="1"/>
</dbReference>
<feature type="repeat" description="ANK" evidence="3">
    <location>
        <begin position="35"/>
        <end position="67"/>
    </location>
</feature>